<reference evidence="1 2" key="2">
    <citation type="submission" date="2020-11" db="EMBL/GenBank/DDBJ databases">
        <title>Description of novel Gluconobacter species.</title>
        <authorList>
            <person name="Cleenwerck I."/>
            <person name="Cnockaert M."/>
            <person name="Borremans W."/>
            <person name="Wieme A.D."/>
            <person name="De Vuyst L."/>
            <person name="Vandamme P."/>
        </authorList>
    </citation>
    <scope>NUCLEOTIDE SEQUENCE [LARGE SCALE GENOMIC DNA]</scope>
    <source>
        <strain evidence="1 2">LMG 31484</strain>
    </source>
</reference>
<name>A0ABR9Y2K0_9PROT</name>
<protein>
    <recommendedName>
        <fullName evidence="3">Phage protein</fullName>
    </recommendedName>
</protein>
<dbReference type="EMBL" id="JABCQG010000003">
    <property type="protein sequence ID" value="MBF0858167.1"/>
    <property type="molecule type" value="Genomic_DNA"/>
</dbReference>
<accession>A0ABR9Y2K0</accession>
<sequence>MAKTAIKGMARLQATLNGKVQGVQKNWMARLLERVLRRSAQMQMNIGFLEGATYPKKKSGDRDKSGLAPGAAYADGLPVAAIAYQNEFGGEIEIPEHEQNIYRSVAADGSFRKNGRFVKAKSSNFETTHTVPAHTVTIPARPFMRNAIANNRDQWPALLAAALKQAKGDIDKALDIAAEAIVGQVQEEIRNLGDPANAPSTVRSKGFDKPLIDTGHMLNSVGYEVVSD</sequence>
<organism evidence="1 2">
    <name type="scientific">Gluconobacter vitians</name>
    <dbReference type="NCBI Taxonomy" id="2728102"/>
    <lineage>
        <taxon>Bacteria</taxon>
        <taxon>Pseudomonadati</taxon>
        <taxon>Pseudomonadota</taxon>
        <taxon>Alphaproteobacteria</taxon>
        <taxon>Acetobacterales</taxon>
        <taxon>Acetobacteraceae</taxon>
        <taxon>Gluconobacter</taxon>
    </lineage>
</organism>
<dbReference type="RefSeq" id="WP_194258951.1">
    <property type="nucleotide sequence ID" value="NZ_JABCQG010000003.1"/>
</dbReference>
<reference evidence="2" key="1">
    <citation type="submission" date="2020-04" db="EMBL/GenBank/DDBJ databases">
        <title>Description of novel Gluconacetobacter.</title>
        <authorList>
            <person name="Sombolestani A."/>
        </authorList>
    </citation>
    <scope>NUCLEOTIDE SEQUENCE [LARGE SCALE GENOMIC DNA]</scope>
    <source>
        <strain evidence="2">LMG 31484</strain>
    </source>
</reference>
<comment type="caution">
    <text evidence="1">The sequence shown here is derived from an EMBL/GenBank/DDBJ whole genome shotgun (WGS) entry which is preliminary data.</text>
</comment>
<proteinExistence type="predicted"/>
<evidence type="ECO:0000313" key="2">
    <source>
        <dbReference type="Proteomes" id="UP000623107"/>
    </source>
</evidence>
<keyword evidence="2" id="KW-1185">Reference proteome</keyword>
<gene>
    <name evidence="1" type="ORF">HKD24_02935</name>
</gene>
<evidence type="ECO:0008006" key="3">
    <source>
        <dbReference type="Google" id="ProtNLM"/>
    </source>
</evidence>
<dbReference type="Proteomes" id="UP000623107">
    <property type="component" value="Unassembled WGS sequence"/>
</dbReference>
<evidence type="ECO:0000313" key="1">
    <source>
        <dbReference type="EMBL" id="MBF0858167.1"/>
    </source>
</evidence>